<name>R6RD96_9FIRM</name>
<comment type="caution">
    <text evidence="1">The sequence shown here is derived from an EMBL/GenBank/DDBJ whole genome shotgun (WGS) entry which is preliminary data.</text>
</comment>
<reference evidence="1" key="1">
    <citation type="submission" date="2012-11" db="EMBL/GenBank/DDBJ databases">
        <title>Dependencies among metagenomic species, viruses, plasmids and units of genetic variation.</title>
        <authorList>
            <person name="Nielsen H.B."/>
            <person name="Almeida M."/>
            <person name="Juncker A.S."/>
            <person name="Rasmussen S."/>
            <person name="Li J."/>
            <person name="Sunagawa S."/>
            <person name="Plichta D."/>
            <person name="Gautier L."/>
            <person name="Le Chatelier E."/>
            <person name="Peletier E."/>
            <person name="Bonde I."/>
            <person name="Nielsen T."/>
            <person name="Manichanh C."/>
            <person name="Arumugam M."/>
            <person name="Batto J."/>
            <person name="Santos M.B.Q.D."/>
            <person name="Blom N."/>
            <person name="Borruel N."/>
            <person name="Burgdorf K.S."/>
            <person name="Boumezbeur F."/>
            <person name="Casellas F."/>
            <person name="Dore J."/>
            <person name="Guarner F."/>
            <person name="Hansen T."/>
            <person name="Hildebrand F."/>
            <person name="Kaas R.S."/>
            <person name="Kennedy S."/>
            <person name="Kristiansen K."/>
            <person name="Kultima J.R."/>
            <person name="Leonard P."/>
            <person name="Levenez F."/>
            <person name="Lund O."/>
            <person name="Moumen B."/>
            <person name="Le Paslier D."/>
            <person name="Pons N."/>
            <person name="Pedersen O."/>
            <person name="Prifti E."/>
            <person name="Qin J."/>
            <person name="Raes J."/>
            <person name="Tap J."/>
            <person name="Tims S."/>
            <person name="Ussery D.W."/>
            <person name="Yamada T."/>
            <person name="MetaHit consortium"/>
            <person name="Renault P."/>
            <person name="Sicheritz-Ponten T."/>
            <person name="Bork P."/>
            <person name="Wang J."/>
            <person name="Brunak S."/>
            <person name="Ehrlich S.D."/>
        </authorList>
    </citation>
    <scope>NUCLEOTIDE SEQUENCE [LARGE SCALE GENOMIC DNA]</scope>
</reference>
<dbReference type="AlphaFoldDB" id="R6RD96"/>
<gene>
    <name evidence="1" type="ORF">BN788_01811</name>
</gene>
<proteinExistence type="predicted"/>
<evidence type="ECO:0000313" key="2">
    <source>
        <dbReference type="Proteomes" id="UP000018142"/>
    </source>
</evidence>
<evidence type="ECO:0000313" key="1">
    <source>
        <dbReference type="EMBL" id="CDC45820.1"/>
    </source>
</evidence>
<dbReference type="Proteomes" id="UP000018142">
    <property type="component" value="Unassembled WGS sequence"/>
</dbReference>
<dbReference type="EMBL" id="CBFJ010000097">
    <property type="protein sequence ID" value="CDC45820.1"/>
    <property type="molecule type" value="Genomic_DNA"/>
</dbReference>
<accession>R6RD96</accession>
<protein>
    <submittedName>
        <fullName evidence="1">Uncharacterized protein</fullName>
    </submittedName>
</protein>
<sequence length="295" mass="34492">MNEQSNNVLAEEFRFFMTWGKYRDKLGLSISEHEDVRLAVDKAYIDMSTRTIKGLSLEFKGNEALKNACKDGKWEEIKNKLIDDCKEHLTDLIVKLFTDSKDKDDTCQETTNKDIEINHIYTKDEAERKIAENLTFEYKLAIISKCFLDEYKSAMNKLNQSISQAPNSDTYLIDVDNIKYGKAQKIVNMTCKYLMLFSDASDYQKVFQQCEMPLDSKILEYYNNTIVTSLNKSKNSKIQRCNTAWSNLEYDEYEDIQKNIKEFCESNKNTDLNLTGFPLIDEFTIWKNQINQINK</sequence>
<organism evidence="1 2">
    <name type="scientific">[Eubacterium] siraeum CAG:80</name>
    <dbReference type="NCBI Taxonomy" id="1263080"/>
    <lineage>
        <taxon>Bacteria</taxon>
        <taxon>Bacillati</taxon>
        <taxon>Bacillota</taxon>
        <taxon>Clostridia</taxon>
        <taxon>Eubacteriales</taxon>
        <taxon>Oscillospiraceae</taxon>
        <taxon>Oscillospiraceae incertae sedis</taxon>
    </lineage>
</organism>